<comment type="caution">
    <text evidence="2">The sequence shown here is derived from an EMBL/GenBank/DDBJ whole genome shotgun (WGS) entry which is preliminary data.</text>
</comment>
<accession>A0A2M6XAZ7</accession>
<keyword evidence="1" id="KW-0812">Transmembrane</keyword>
<name>A0A2M6XAZ7_9BACT</name>
<reference evidence="3" key="1">
    <citation type="submission" date="2017-09" db="EMBL/GenBank/DDBJ databases">
        <title>Depth-based differentiation of microbial function through sediment-hosted aquifers and enrichment of novel symbionts in the deep terrestrial subsurface.</title>
        <authorList>
            <person name="Probst A.J."/>
            <person name="Ladd B."/>
            <person name="Jarett J.K."/>
            <person name="Geller-Mcgrath D.E."/>
            <person name="Sieber C.M.K."/>
            <person name="Emerson J.B."/>
            <person name="Anantharaman K."/>
            <person name="Thomas B.C."/>
            <person name="Malmstrom R."/>
            <person name="Stieglmeier M."/>
            <person name="Klingl A."/>
            <person name="Woyke T."/>
            <person name="Ryan C.M."/>
            <person name="Banfield J.F."/>
        </authorList>
    </citation>
    <scope>NUCLEOTIDE SEQUENCE [LARGE SCALE GENOMIC DNA]</scope>
</reference>
<keyword evidence="1" id="KW-1133">Transmembrane helix</keyword>
<gene>
    <name evidence="2" type="ORF">COT66_01235</name>
</gene>
<sequence length="221" mass="25357">MELLASQSVKPLPLPPNPKNRSVIALAGLLVAFLAISLYLSIQNYQLKDKICGLEEQIKFSPKVSAPQPTPTPDPAVDWQVYRNEEYGYELKYPDELTLGKGDNWMSLRNFAGSYPEDENYINFAVSVEENPEGLSLQEFLDRENRDRRSLVDEQKELEVGVEKIPAIWMTFREEVNAGKPRVYFVHGQFFFSSHIDYGSLIKVEALKIFDQILSTFRFLD</sequence>
<proteinExistence type="predicted"/>
<evidence type="ECO:0000313" key="2">
    <source>
        <dbReference type="EMBL" id="PIU02242.1"/>
    </source>
</evidence>
<evidence type="ECO:0008006" key="4">
    <source>
        <dbReference type="Google" id="ProtNLM"/>
    </source>
</evidence>
<protein>
    <recommendedName>
        <fullName evidence="4">PsbP C-terminal domain-containing protein</fullName>
    </recommendedName>
</protein>
<dbReference type="EMBL" id="PEZK01000020">
    <property type="protein sequence ID" value="PIU02242.1"/>
    <property type="molecule type" value="Genomic_DNA"/>
</dbReference>
<feature type="transmembrane region" description="Helical" evidence="1">
    <location>
        <begin position="20"/>
        <end position="40"/>
    </location>
</feature>
<dbReference type="Proteomes" id="UP000231214">
    <property type="component" value="Unassembled WGS sequence"/>
</dbReference>
<dbReference type="AlphaFoldDB" id="A0A2M6XAZ7"/>
<evidence type="ECO:0000313" key="3">
    <source>
        <dbReference type="Proteomes" id="UP000231214"/>
    </source>
</evidence>
<keyword evidence="1" id="KW-0472">Membrane</keyword>
<evidence type="ECO:0000256" key="1">
    <source>
        <dbReference type="SAM" id="Phobius"/>
    </source>
</evidence>
<organism evidence="2 3">
    <name type="scientific">Candidatus Shapirobacteria bacterium CG09_land_8_20_14_0_10_49_15</name>
    <dbReference type="NCBI Taxonomy" id="1974482"/>
    <lineage>
        <taxon>Bacteria</taxon>
        <taxon>Candidatus Shapironibacteriota</taxon>
    </lineage>
</organism>